<feature type="domain" description="Glycogen debranching enzyme bacterial and archaeal type N-terminal" evidence="2">
    <location>
        <begin position="13"/>
        <end position="231"/>
    </location>
</feature>
<dbReference type="InterPro" id="IPR024742">
    <property type="entry name" value="Glycogen_debranch_N"/>
</dbReference>
<feature type="domain" description="Glycogen debranching enzyme C-terminal" evidence="1">
    <location>
        <begin position="287"/>
        <end position="635"/>
    </location>
</feature>
<sequence length="650" mass="77029">MLNELFRLFTPYEWIINNRLGGYAGGTAFLANSRKYHGLLIAGRKKGERIHLVSSLEEKVTFLSGLTHFLDTNFYRDTTYPEGYKLIKEFFYLPYPSFYFACPQSKDFFLKKSIKMHKEKNLALIIYHNISTDPFKLEIRPKFSFRNHHTVQFERNWKEADVEINIFEKEAIIFKNELGLFTYLSKGKILKDPIFYYHVYYPLEEIRGYEAIEDLFSPFKIEVELNPKEKFYLIFSDAPIKDINKEIEFIESYYKNYPELDLNKKSFSQEDYFKILDLLVEGFLLKDDIIAGFPWFYCWGRDTFIGLPAIFYLEKGFEKAYTIFIKYKNLMKNGLIPNVVSDFSEINYNSIDGTLWFGLRIFQFIEFFKDKISERQKNELLKAIREIITQFLTNSFLPFRIDPEDGFIEIPDNINLALTWMDVVIDGIPITPRYGKPIEISALWYNLLKFSSKYLEEPFIKKYKISSLIRKQKKSFAKYFNGELWADRIYKKEPIFEIRPNYIIALSLPFNICDKIPMIKGLELAKKELLTPYGLRSLSPRHPNFRKNYFGSQYLRDLAYHNGSTWVWLLYPYAEVLKKIYKNKKILKEELNKLVKPFRDMIISGKIASIPELYDGENPYYPKGTHAQFWSVASLFLIEKELQALKGVII</sequence>
<accession>A0A7V5XFI7</accession>
<proteinExistence type="predicted"/>
<organism evidence="3">
    <name type="scientific">Thermodesulfobacterium geofontis</name>
    <dbReference type="NCBI Taxonomy" id="1295609"/>
    <lineage>
        <taxon>Bacteria</taxon>
        <taxon>Pseudomonadati</taxon>
        <taxon>Thermodesulfobacteriota</taxon>
        <taxon>Thermodesulfobacteria</taxon>
        <taxon>Thermodesulfobacteriales</taxon>
        <taxon>Thermodesulfobacteriaceae</taxon>
        <taxon>Thermodesulfobacterium</taxon>
    </lineage>
</organism>
<gene>
    <name evidence="3" type="ORF">ENM15_01715</name>
</gene>
<comment type="caution">
    <text evidence="3">The sequence shown here is derived from an EMBL/GenBank/DDBJ whole genome shotgun (WGS) entry which is preliminary data.</text>
</comment>
<dbReference type="SUPFAM" id="SSF48208">
    <property type="entry name" value="Six-hairpin glycosidases"/>
    <property type="match status" value="1"/>
</dbReference>
<dbReference type="GO" id="GO:0005980">
    <property type="term" value="P:glycogen catabolic process"/>
    <property type="evidence" value="ECO:0007669"/>
    <property type="project" value="InterPro"/>
</dbReference>
<evidence type="ECO:0000313" key="3">
    <source>
        <dbReference type="EMBL" id="HHQ15520.1"/>
    </source>
</evidence>
<dbReference type="AlphaFoldDB" id="A0A7V5XFI7"/>
<evidence type="ECO:0000259" key="1">
    <source>
        <dbReference type="Pfam" id="PF06202"/>
    </source>
</evidence>
<dbReference type="PANTHER" id="PTHR10569:SF2">
    <property type="entry name" value="GLYCOGEN DEBRANCHING ENZYME"/>
    <property type="match status" value="1"/>
</dbReference>
<dbReference type="EMBL" id="DRWR01000028">
    <property type="protein sequence ID" value="HHQ15520.1"/>
    <property type="molecule type" value="Genomic_DNA"/>
</dbReference>
<dbReference type="InterPro" id="IPR010401">
    <property type="entry name" value="AGL/Gdb1"/>
</dbReference>
<dbReference type="InterPro" id="IPR008928">
    <property type="entry name" value="6-hairpin_glycosidase_sf"/>
</dbReference>
<name>A0A7V5XFI7_9BACT</name>
<dbReference type="GO" id="GO:0004135">
    <property type="term" value="F:amylo-alpha-1,6-glucosidase activity"/>
    <property type="evidence" value="ECO:0007669"/>
    <property type="project" value="InterPro"/>
</dbReference>
<dbReference type="GO" id="GO:0004134">
    <property type="term" value="F:4-alpha-glucanotransferase activity"/>
    <property type="evidence" value="ECO:0007669"/>
    <property type="project" value="InterPro"/>
</dbReference>
<dbReference type="Pfam" id="PF06202">
    <property type="entry name" value="GDE_C"/>
    <property type="match status" value="1"/>
</dbReference>
<evidence type="ECO:0000259" key="2">
    <source>
        <dbReference type="Pfam" id="PF12439"/>
    </source>
</evidence>
<dbReference type="Gene3D" id="1.50.10.10">
    <property type="match status" value="1"/>
</dbReference>
<reference evidence="3" key="1">
    <citation type="journal article" date="2020" name="mSystems">
        <title>Genome- and Community-Level Interaction Insights into Carbon Utilization and Element Cycling Functions of Hydrothermarchaeota in Hydrothermal Sediment.</title>
        <authorList>
            <person name="Zhou Z."/>
            <person name="Liu Y."/>
            <person name="Xu W."/>
            <person name="Pan J."/>
            <person name="Luo Z.H."/>
            <person name="Li M."/>
        </authorList>
    </citation>
    <scope>NUCLEOTIDE SEQUENCE [LARGE SCALE GENOMIC DNA]</scope>
    <source>
        <strain evidence="3">SpSt-106</strain>
    </source>
</reference>
<dbReference type="Pfam" id="PF12439">
    <property type="entry name" value="GDE_N"/>
    <property type="match status" value="1"/>
</dbReference>
<dbReference type="PANTHER" id="PTHR10569">
    <property type="entry name" value="GLYCOGEN DEBRANCHING ENZYME"/>
    <property type="match status" value="1"/>
</dbReference>
<evidence type="ECO:0008006" key="4">
    <source>
        <dbReference type="Google" id="ProtNLM"/>
    </source>
</evidence>
<dbReference type="InterPro" id="IPR012341">
    <property type="entry name" value="6hp_glycosidase-like_sf"/>
</dbReference>
<dbReference type="InterPro" id="IPR032790">
    <property type="entry name" value="GDE_C"/>
</dbReference>
<protein>
    <recommendedName>
        <fullName evidence="4">Glycogen debranching protein</fullName>
    </recommendedName>
</protein>